<evidence type="ECO:0000256" key="5">
    <source>
        <dbReference type="ARBA" id="ARBA00022723"/>
    </source>
</evidence>
<dbReference type="InterPro" id="IPR034466">
    <property type="entry name" value="Methyltransferase_Class_B"/>
</dbReference>
<evidence type="ECO:0000256" key="7">
    <source>
        <dbReference type="ARBA" id="ARBA00023014"/>
    </source>
</evidence>
<dbReference type="RefSeq" id="WP_005541732.1">
    <property type="nucleotide sequence ID" value="NZ_JH378837.1"/>
</dbReference>
<dbReference type="Gene3D" id="3.40.50.280">
    <property type="entry name" value="Cobalamin-binding domain"/>
    <property type="match status" value="1"/>
</dbReference>
<dbReference type="GO" id="GO:0003824">
    <property type="term" value="F:catalytic activity"/>
    <property type="evidence" value="ECO:0007669"/>
    <property type="project" value="InterPro"/>
</dbReference>
<accession>G5GK30</accession>
<keyword evidence="5" id="KW-0479">Metal-binding</keyword>
<evidence type="ECO:0000256" key="3">
    <source>
        <dbReference type="ARBA" id="ARBA00022679"/>
    </source>
</evidence>
<dbReference type="GO" id="GO:0031419">
    <property type="term" value="F:cobalamin binding"/>
    <property type="evidence" value="ECO:0007669"/>
    <property type="project" value="InterPro"/>
</dbReference>
<evidence type="ECO:0000259" key="9">
    <source>
        <dbReference type="PROSITE" id="PS51918"/>
    </source>
</evidence>
<dbReference type="Pfam" id="PF02310">
    <property type="entry name" value="B12-binding"/>
    <property type="match status" value="1"/>
</dbReference>
<organism evidence="10 11">
    <name type="scientific">Johnsonella ignava ATCC 51276</name>
    <dbReference type="NCBI Taxonomy" id="679200"/>
    <lineage>
        <taxon>Bacteria</taxon>
        <taxon>Bacillati</taxon>
        <taxon>Bacillota</taxon>
        <taxon>Clostridia</taxon>
        <taxon>Lachnospirales</taxon>
        <taxon>Lachnospiraceae</taxon>
        <taxon>Johnsonella</taxon>
    </lineage>
</organism>
<dbReference type="PROSITE" id="PS51332">
    <property type="entry name" value="B12_BINDING"/>
    <property type="match status" value="1"/>
</dbReference>
<dbReference type="SFLD" id="SFLDS00029">
    <property type="entry name" value="Radical_SAM"/>
    <property type="match status" value="1"/>
</dbReference>
<dbReference type="Pfam" id="PF04055">
    <property type="entry name" value="Radical_SAM"/>
    <property type="match status" value="1"/>
</dbReference>
<dbReference type="Gene3D" id="3.80.30.20">
    <property type="entry name" value="tm_1862 like domain"/>
    <property type="match status" value="1"/>
</dbReference>
<dbReference type="InterPro" id="IPR023404">
    <property type="entry name" value="rSAM_horseshoe"/>
</dbReference>
<dbReference type="InterPro" id="IPR006638">
    <property type="entry name" value="Elp3/MiaA/NifB-like_rSAM"/>
</dbReference>
<dbReference type="CDD" id="cd01335">
    <property type="entry name" value="Radical_SAM"/>
    <property type="match status" value="1"/>
</dbReference>
<dbReference type="SFLD" id="SFLDG01082">
    <property type="entry name" value="B12-binding_domain_containing"/>
    <property type="match status" value="1"/>
</dbReference>
<dbReference type="SUPFAM" id="SSF102114">
    <property type="entry name" value="Radical SAM enzymes"/>
    <property type="match status" value="1"/>
</dbReference>
<keyword evidence="6" id="KW-0408">Iron</keyword>
<dbReference type="eggNOG" id="COG1032">
    <property type="taxonomic scope" value="Bacteria"/>
</dbReference>
<proteinExistence type="predicted"/>
<dbReference type="GO" id="GO:0051539">
    <property type="term" value="F:4 iron, 4 sulfur cluster binding"/>
    <property type="evidence" value="ECO:0007669"/>
    <property type="project" value="UniProtKB-KW"/>
</dbReference>
<dbReference type="PANTHER" id="PTHR43409">
    <property type="entry name" value="ANAEROBIC MAGNESIUM-PROTOPORPHYRIN IX MONOMETHYL ESTER CYCLASE-RELATED"/>
    <property type="match status" value="1"/>
</dbReference>
<evidence type="ECO:0000313" key="11">
    <source>
        <dbReference type="Proteomes" id="UP000003011"/>
    </source>
</evidence>
<dbReference type="GO" id="GO:0046872">
    <property type="term" value="F:metal ion binding"/>
    <property type="evidence" value="ECO:0007669"/>
    <property type="project" value="UniProtKB-KW"/>
</dbReference>
<protein>
    <submittedName>
        <fullName evidence="10">Uncharacterized protein</fullName>
    </submittedName>
</protein>
<dbReference type="SFLD" id="SFLDG01123">
    <property type="entry name" value="methyltransferase_(Class_B)"/>
    <property type="match status" value="1"/>
</dbReference>
<dbReference type="PANTHER" id="PTHR43409:SF7">
    <property type="entry name" value="BLL1977 PROTEIN"/>
    <property type="match status" value="1"/>
</dbReference>
<sequence length="440" mass="50895">MQKKKLVLIQSSPYDHNKKPVKKSKLYFVGLAMPLLAAMTPEEFDVRIILETIEDIDFDMDVDIVGIGSMGHAVIRSIDIAKEFKKRGRTVFMGGYMVSLMPKEAKKYCDSVIVGDGELAYPAMLRDYLKGEIKSFYNMPISVIETPLPRFDLILDKKIGDMLPVQAGRGCPKSCSFCSIYCLYKNHYIRRPIEDVVRDIRQIKDLGFKKFMLLDDNIMSNRAYMMELLDYIIPMKMLWISQCSIDIGDDEQLLKKLAQSGCMTLSFGLESIVQESLNSMNKSWAKVADYKRLIGNIQSAGIDISTEMVVGADADTIESIRNTADFIRECKIVVPRFYILTPIPGTIYHKQMLEQKRIYIEDMYSYDGSQAVHIPVNMTPDELTGEYWRLYEKVFEIGNIMERTVFRKEFFKHPGRYLFYMAINLYYRYQIKKRITPNII</sequence>
<evidence type="ECO:0000256" key="6">
    <source>
        <dbReference type="ARBA" id="ARBA00023004"/>
    </source>
</evidence>
<dbReference type="AlphaFoldDB" id="G5GK30"/>
<dbReference type="InterPro" id="IPR058240">
    <property type="entry name" value="rSAM_sf"/>
</dbReference>
<dbReference type="InterPro" id="IPR007197">
    <property type="entry name" value="rSAM"/>
</dbReference>
<comment type="caution">
    <text evidence="10">The sequence shown here is derived from an EMBL/GenBank/DDBJ whole genome shotgun (WGS) entry which is preliminary data.</text>
</comment>
<name>G5GK30_9FIRM</name>
<keyword evidence="2" id="KW-0489">Methyltransferase</keyword>
<evidence type="ECO:0000256" key="4">
    <source>
        <dbReference type="ARBA" id="ARBA00022691"/>
    </source>
</evidence>
<dbReference type="OrthoDB" id="9801659at2"/>
<keyword evidence="4" id="KW-0949">S-adenosyl-L-methionine</keyword>
<keyword evidence="11" id="KW-1185">Reference proteome</keyword>
<dbReference type="HOGENOM" id="CLU_021572_5_1_9"/>
<evidence type="ECO:0000259" key="8">
    <source>
        <dbReference type="PROSITE" id="PS51332"/>
    </source>
</evidence>
<dbReference type="InterPro" id="IPR051198">
    <property type="entry name" value="BchE-like"/>
</dbReference>
<dbReference type="PROSITE" id="PS51918">
    <property type="entry name" value="RADICAL_SAM"/>
    <property type="match status" value="1"/>
</dbReference>
<dbReference type="Proteomes" id="UP000003011">
    <property type="component" value="Unassembled WGS sequence"/>
</dbReference>
<dbReference type="SMART" id="SM00729">
    <property type="entry name" value="Elp3"/>
    <property type="match status" value="1"/>
</dbReference>
<gene>
    <name evidence="10" type="ORF">HMPREF9333_01920</name>
</gene>
<keyword evidence="3" id="KW-0808">Transferase</keyword>
<keyword evidence="7" id="KW-0411">Iron-sulfur</keyword>
<evidence type="ECO:0000256" key="2">
    <source>
        <dbReference type="ARBA" id="ARBA00022603"/>
    </source>
</evidence>
<comment type="cofactor">
    <cofactor evidence="1">
        <name>[4Fe-4S] cluster</name>
        <dbReference type="ChEBI" id="CHEBI:49883"/>
    </cofactor>
</comment>
<reference evidence="10 11" key="1">
    <citation type="submission" date="2011-08" db="EMBL/GenBank/DDBJ databases">
        <title>The Genome Sequence of Johnsonella ignava ATCC 51276.</title>
        <authorList>
            <consortium name="The Broad Institute Genome Sequencing Platform"/>
            <person name="Earl A."/>
            <person name="Ward D."/>
            <person name="Feldgarden M."/>
            <person name="Gevers D."/>
            <person name="Izard J."/>
            <person name="Blanton J.M."/>
            <person name="Baranova O.V."/>
            <person name="Dewhirst F.E."/>
            <person name="Young S.K."/>
            <person name="Zeng Q."/>
            <person name="Gargeya S."/>
            <person name="Fitzgerald M."/>
            <person name="Haas B."/>
            <person name="Abouelleil A."/>
            <person name="Alvarado L."/>
            <person name="Arachchi H.M."/>
            <person name="Berlin A."/>
            <person name="Brown A."/>
            <person name="Chapman S.B."/>
            <person name="Chen Z."/>
            <person name="Dunbar C."/>
            <person name="Freedman E."/>
            <person name="Gearin G."/>
            <person name="Gellesch M."/>
            <person name="Goldberg J."/>
            <person name="Griggs A."/>
            <person name="Gujja S."/>
            <person name="Heiman D."/>
            <person name="Howarth C."/>
            <person name="Larson L."/>
            <person name="Lui A."/>
            <person name="MacDonald P.J.P."/>
            <person name="Montmayeur A."/>
            <person name="Murphy C."/>
            <person name="Neiman D."/>
            <person name="Pearson M."/>
            <person name="Priest M."/>
            <person name="Roberts A."/>
            <person name="Saif S."/>
            <person name="Shea T."/>
            <person name="Shenoy N."/>
            <person name="Sisk P."/>
            <person name="Stolte C."/>
            <person name="Sykes S."/>
            <person name="Wortman J."/>
            <person name="Nusbaum C."/>
            <person name="Birren B."/>
        </authorList>
    </citation>
    <scope>NUCLEOTIDE SEQUENCE [LARGE SCALE GENOMIC DNA]</scope>
    <source>
        <strain evidence="10 11">ATCC 51276</strain>
    </source>
</reference>
<dbReference type="STRING" id="679200.HMPREF9333_01920"/>
<dbReference type="PATRIC" id="fig|679200.3.peg.2027"/>
<evidence type="ECO:0000313" key="10">
    <source>
        <dbReference type="EMBL" id="EHI54908.1"/>
    </source>
</evidence>
<feature type="domain" description="Radical SAM core" evidence="9">
    <location>
        <begin position="155"/>
        <end position="381"/>
    </location>
</feature>
<evidence type="ECO:0000256" key="1">
    <source>
        <dbReference type="ARBA" id="ARBA00001966"/>
    </source>
</evidence>
<dbReference type="InterPro" id="IPR006158">
    <property type="entry name" value="Cobalamin-bd"/>
</dbReference>
<feature type="domain" description="B12-binding" evidence="8">
    <location>
        <begin position="4"/>
        <end position="135"/>
    </location>
</feature>
<dbReference type="EMBL" id="ACZL01000032">
    <property type="protein sequence ID" value="EHI54908.1"/>
    <property type="molecule type" value="Genomic_DNA"/>
</dbReference>
<dbReference type="GO" id="GO:0005829">
    <property type="term" value="C:cytosol"/>
    <property type="evidence" value="ECO:0007669"/>
    <property type="project" value="TreeGrafter"/>
</dbReference>